<keyword evidence="2" id="KW-0732">Signal</keyword>
<dbReference type="EMBL" id="KZ453531">
    <property type="protein sequence ID" value="PKA47358.1"/>
    <property type="molecule type" value="Genomic_DNA"/>
</dbReference>
<name>A0A2H9ZVP5_9ASPA</name>
<sequence length="482" mass="54192">MADSVLRSGIILLLLILLASGGHWKVSASGQPPGKFPIPHSKSPPSAAVVSRLAFGSCANQSGPQPIWNAVIDFDPQVFIWLGDNIYGDNRRPFSVFGRTATIGPWKNTPRFFPSSEEEMRRRYRLAKYQPGYSVLRQRAQHELILLQIIGTYDDHDYGLNDAGKEFPLKNISQRLLLDFLDEPEDSPRRKQAGVYASYVFGPPGKQLKVIVLDTRYHRDPLFSDGSILGESQWEWLANELSGPQTEITIIASSIQVVSNLSATTGPFFYLESWGHFPTERERLYKLITNNAVFLLQRTGVFFISGDVHFAEITRFDCGCEYPLYDITSSGLTQAVERTVPQPFDFLVRLAAWLTPSTMRVHSQTCLYKSCAYGQPNFGAVEIDWDSVPPTMKFEVRTVNGDPANSIEILLSELQPKNNSRIPASKPYQRHCSLEVELPWFRRYQLALTFFGSVAVFVVALTVLVKSIASASKKCVRKLKID</sequence>
<dbReference type="CDD" id="cd07389">
    <property type="entry name" value="MPP_PhoD"/>
    <property type="match status" value="1"/>
</dbReference>
<keyword evidence="4" id="KW-0378">Hydrolase</keyword>
<feature type="transmembrane region" description="Helical" evidence="1">
    <location>
        <begin position="446"/>
        <end position="469"/>
    </location>
</feature>
<reference evidence="4 5" key="1">
    <citation type="journal article" date="2017" name="Nature">
        <title>The Apostasia genome and the evolution of orchids.</title>
        <authorList>
            <person name="Zhang G.Q."/>
            <person name="Liu K.W."/>
            <person name="Li Z."/>
            <person name="Lohaus R."/>
            <person name="Hsiao Y.Y."/>
            <person name="Niu S.C."/>
            <person name="Wang J.Y."/>
            <person name="Lin Y.C."/>
            <person name="Xu Q."/>
            <person name="Chen L.J."/>
            <person name="Yoshida K."/>
            <person name="Fujiwara S."/>
            <person name="Wang Z.W."/>
            <person name="Zhang Y.Q."/>
            <person name="Mitsuda N."/>
            <person name="Wang M."/>
            <person name="Liu G.H."/>
            <person name="Pecoraro L."/>
            <person name="Huang H.X."/>
            <person name="Xiao X.J."/>
            <person name="Lin M."/>
            <person name="Wu X.Y."/>
            <person name="Wu W.L."/>
            <person name="Chen Y.Y."/>
            <person name="Chang S.B."/>
            <person name="Sakamoto S."/>
            <person name="Ohme-Takagi M."/>
            <person name="Yagi M."/>
            <person name="Zeng S.J."/>
            <person name="Shen C.Y."/>
            <person name="Yeh C.M."/>
            <person name="Luo Y.B."/>
            <person name="Tsai W.C."/>
            <person name="Van de Peer Y."/>
            <person name="Liu Z.J."/>
        </authorList>
    </citation>
    <scope>NUCLEOTIDE SEQUENCE [LARGE SCALE GENOMIC DNA]</scope>
    <source>
        <strain evidence="5">cv. Shenzhen</strain>
        <tissue evidence="4">Stem</tissue>
    </source>
</reference>
<evidence type="ECO:0000259" key="3">
    <source>
        <dbReference type="Pfam" id="PF09423"/>
    </source>
</evidence>
<dbReference type="PANTHER" id="PTHR33987:SF1">
    <property type="entry name" value="CALCINEURIN-LIKE METALLO-PHOSPHOESTERASE SUPERFAMILY PROTEIN"/>
    <property type="match status" value="1"/>
</dbReference>
<dbReference type="Gene3D" id="3.60.21.70">
    <property type="entry name" value="PhoD-like phosphatase"/>
    <property type="match status" value="1"/>
</dbReference>
<evidence type="ECO:0000256" key="1">
    <source>
        <dbReference type="SAM" id="Phobius"/>
    </source>
</evidence>
<dbReference type="PANTHER" id="PTHR33987">
    <property type="entry name" value="CALCINEURIN-LIKE METALLO-PHOSPHOESTERASE SUPERFAMILY PROTEIN"/>
    <property type="match status" value="1"/>
</dbReference>
<feature type="domain" description="PhoD-like phosphatase metallophosphatase" evidence="3">
    <location>
        <begin position="53"/>
        <end position="317"/>
    </location>
</feature>
<dbReference type="SUPFAM" id="SSF56300">
    <property type="entry name" value="Metallo-dependent phosphatases"/>
    <property type="match status" value="1"/>
</dbReference>
<organism evidence="4 5">
    <name type="scientific">Apostasia shenzhenica</name>
    <dbReference type="NCBI Taxonomy" id="1088818"/>
    <lineage>
        <taxon>Eukaryota</taxon>
        <taxon>Viridiplantae</taxon>
        <taxon>Streptophyta</taxon>
        <taxon>Embryophyta</taxon>
        <taxon>Tracheophyta</taxon>
        <taxon>Spermatophyta</taxon>
        <taxon>Magnoliopsida</taxon>
        <taxon>Liliopsida</taxon>
        <taxon>Asparagales</taxon>
        <taxon>Orchidaceae</taxon>
        <taxon>Apostasioideae</taxon>
        <taxon>Apostasia</taxon>
    </lineage>
</organism>
<dbReference type="InterPro" id="IPR038607">
    <property type="entry name" value="PhoD-like_sf"/>
</dbReference>
<gene>
    <name evidence="4" type="ORF">AXF42_Ash017303</name>
</gene>
<dbReference type="EC" id="3.1.3.1" evidence="4"/>
<dbReference type="InterPro" id="IPR029052">
    <property type="entry name" value="Metallo-depent_PP-like"/>
</dbReference>
<dbReference type="OrthoDB" id="10266805at2759"/>
<evidence type="ECO:0000313" key="4">
    <source>
        <dbReference type="EMBL" id="PKA47358.1"/>
    </source>
</evidence>
<feature type="signal peptide" evidence="2">
    <location>
        <begin position="1"/>
        <end position="21"/>
    </location>
</feature>
<dbReference type="GO" id="GO:0004035">
    <property type="term" value="F:alkaline phosphatase activity"/>
    <property type="evidence" value="ECO:0007669"/>
    <property type="project" value="UniProtKB-EC"/>
</dbReference>
<dbReference type="AlphaFoldDB" id="A0A2H9ZVP5"/>
<protein>
    <submittedName>
        <fullName evidence="4">Alkaline phosphatase D</fullName>
        <ecNumber evidence="4">3.1.3.1</ecNumber>
    </submittedName>
</protein>
<dbReference type="Pfam" id="PF09423">
    <property type="entry name" value="PhoD"/>
    <property type="match status" value="1"/>
</dbReference>
<evidence type="ECO:0000256" key="2">
    <source>
        <dbReference type="SAM" id="SignalP"/>
    </source>
</evidence>
<proteinExistence type="predicted"/>
<keyword evidence="1" id="KW-0472">Membrane</keyword>
<keyword evidence="1" id="KW-0812">Transmembrane</keyword>
<dbReference type="InterPro" id="IPR018946">
    <property type="entry name" value="PhoD-like_MPP"/>
</dbReference>
<dbReference type="Proteomes" id="UP000236161">
    <property type="component" value="Unassembled WGS sequence"/>
</dbReference>
<dbReference type="STRING" id="1088818.A0A2H9ZVP5"/>
<feature type="chain" id="PRO_5014151269" evidence="2">
    <location>
        <begin position="22"/>
        <end position="482"/>
    </location>
</feature>
<evidence type="ECO:0000313" key="5">
    <source>
        <dbReference type="Proteomes" id="UP000236161"/>
    </source>
</evidence>
<keyword evidence="5" id="KW-1185">Reference proteome</keyword>
<accession>A0A2H9ZVP5</accession>
<keyword evidence="1" id="KW-1133">Transmembrane helix</keyword>